<evidence type="ECO:0000256" key="1">
    <source>
        <dbReference type="SAM" id="MobiDB-lite"/>
    </source>
</evidence>
<keyword evidence="3" id="KW-1185">Reference proteome</keyword>
<gene>
    <name evidence="2" type="ORF">PXEA_LOCUS35874</name>
</gene>
<name>A0A448XQK6_9PLAT</name>
<dbReference type="EMBL" id="CAAALY010274376">
    <property type="protein sequence ID" value="VEL42434.1"/>
    <property type="molecule type" value="Genomic_DNA"/>
</dbReference>
<feature type="region of interest" description="Disordered" evidence="1">
    <location>
        <begin position="1"/>
        <end position="24"/>
    </location>
</feature>
<dbReference type="Proteomes" id="UP000784294">
    <property type="component" value="Unassembled WGS sequence"/>
</dbReference>
<evidence type="ECO:0000313" key="2">
    <source>
        <dbReference type="EMBL" id="VEL42434.1"/>
    </source>
</evidence>
<proteinExistence type="predicted"/>
<reference evidence="2" key="1">
    <citation type="submission" date="2018-11" db="EMBL/GenBank/DDBJ databases">
        <authorList>
            <consortium name="Pathogen Informatics"/>
        </authorList>
    </citation>
    <scope>NUCLEOTIDE SEQUENCE</scope>
</reference>
<protein>
    <submittedName>
        <fullName evidence="2">Uncharacterized protein</fullName>
    </submittedName>
</protein>
<feature type="compositionally biased region" description="Polar residues" evidence="1">
    <location>
        <begin position="1"/>
        <end position="17"/>
    </location>
</feature>
<dbReference type="AlphaFoldDB" id="A0A448XQK6"/>
<comment type="caution">
    <text evidence="2">The sequence shown here is derived from an EMBL/GenBank/DDBJ whole genome shotgun (WGS) entry which is preliminary data.</text>
</comment>
<accession>A0A448XQK6</accession>
<sequence length="106" mass="11340">MQHSGTGMQTTNESVRSSGLIERRRWRQEAPGLVDPYMVVQASGGDALFEAARGRGHSRGLAVGNQSTAAGRANGRPGDELGRWAEWSECLASDGTAGRRKGIQED</sequence>
<organism evidence="2 3">
    <name type="scientific">Protopolystoma xenopodis</name>
    <dbReference type="NCBI Taxonomy" id="117903"/>
    <lineage>
        <taxon>Eukaryota</taxon>
        <taxon>Metazoa</taxon>
        <taxon>Spiralia</taxon>
        <taxon>Lophotrochozoa</taxon>
        <taxon>Platyhelminthes</taxon>
        <taxon>Monogenea</taxon>
        <taxon>Polyopisthocotylea</taxon>
        <taxon>Polystomatidea</taxon>
        <taxon>Polystomatidae</taxon>
        <taxon>Protopolystoma</taxon>
    </lineage>
</organism>
<evidence type="ECO:0000313" key="3">
    <source>
        <dbReference type="Proteomes" id="UP000784294"/>
    </source>
</evidence>
<feature type="region of interest" description="Disordered" evidence="1">
    <location>
        <begin position="58"/>
        <end position="80"/>
    </location>
</feature>